<reference evidence="4" key="1">
    <citation type="submission" date="2015-07" db="EMBL/GenBank/DDBJ databases">
        <title>Transcriptome Assembly of Anthurium amnicola.</title>
        <authorList>
            <person name="Suzuki J."/>
        </authorList>
    </citation>
    <scope>NUCLEOTIDE SEQUENCE</scope>
</reference>
<feature type="compositionally biased region" description="Basic residues" evidence="3">
    <location>
        <begin position="47"/>
        <end position="57"/>
    </location>
</feature>
<accession>A0A1D1XJW7</accession>
<feature type="non-terminal residue" evidence="4">
    <location>
        <position position="1"/>
    </location>
</feature>
<evidence type="ECO:0000256" key="2">
    <source>
        <dbReference type="ARBA" id="ARBA00023125"/>
    </source>
</evidence>
<protein>
    <submittedName>
        <fullName evidence="4">Sister chromatid cohesion protein PDS5 B-B</fullName>
    </submittedName>
</protein>
<feature type="region of interest" description="Disordered" evidence="3">
    <location>
        <begin position="30"/>
        <end position="120"/>
    </location>
</feature>
<dbReference type="GO" id="GO:0006355">
    <property type="term" value="P:regulation of DNA-templated transcription"/>
    <property type="evidence" value="ECO:0007669"/>
    <property type="project" value="InterPro"/>
</dbReference>
<dbReference type="GO" id="GO:0000785">
    <property type="term" value="C:chromatin"/>
    <property type="evidence" value="ECO:0007669"/>
    <property type="project" value="InterPro"/>
</dbReference>
<feature type="non-terminal residue" evidence="4">
    <location>
        <position position="145"/>
    </location>
</feature>
<evidence type="ECO:0000313" key="4">
    <source>
        <dbReference type="EMBL" id="JAT42698.1"/>
    </source>
</evidence>
<keyword evidence="1" id="KW-0677">Repeat</keyword>
<organism evidence="4">
    <name type="scientific">Anthurium amnicola</name>
    <dbReference type="NCBI Taxonomy" id="1678845"/>
    <lineage>
        <taxon>Eukaryota</taxon>
        <taxon>Viridiplantae</taxon>
        <taxon>Streptophyta</taxon>
        <taxon>Embryophyta</taxon>
        <taxon>Tracheophyta</taxon>
        <taxon>Spermatophyta</taxon>
        <taxon>Magnoliopsida</taxon>
        <taxon>Liliopsida</taxon>
        <taxon>Araceae</taxon>
        <taxon>Pothoideae</taxon>
        <taxon>Potheae</taxon>
        <taxon>Anthurium</taxon>
    </lineage>
</organism>
<dbReference type="InterPro" id="IPR000116">
    <property type="entry name" value="HMGA"/>
</dbReference>
<proteinExistence type="predicted"/>
<keyword evidence="2" id="KW-0238">DNA-binding</keyword>
<sequence length="145" mass="16465">SSYHKIGSPLTGRGIVQIWCVLSMNGRYEQYNQKPNEMYRKESSSRGRPRGRPRKRPFGAEPLDDANDESKSDPPRKRGRPRKLPIAIEPLGDPNIINNNITPPKWPRGRPRKRLDKKETIDGNDLGDELSIANFIPALAVDDTH</sequence>
<dbReference type="PRINTS" id="PR00930">
    <property type="entry name" value="HIGHMOBLTYIY"/>
</dbReference>
<evidence type="ECO:0000256" key="3">
    <source>
        <dbReference type="SAM" id="MobiDB-lite"/>
    </source>
</evidence>
<dbReference type="PRINTS" id="PR00929">
    <property type="entry name" value="ATHOOK"/>
</dbReference>
<dbReference type="InterPro" id="IPR017956">
    <property type="entry name" value="AT_hook_DNA-bd_motif"/>
</dbReference>
<dbReference type="GO" id="GO:0003677">
    <property type="term" value="F:DNA binding"/>
    <property type="evidence" value="ECO:0007669"/>
    <property type="project" value="UniProtKB-KW"/>
</dbReference>
<evidence type="ECO:0000256" key="1">
    <source>
        <dbReference type="ARBA" id="ARBA00022737"/>
    </source>
</evidence>
<dbReference type="EMBL" id="GDJX01025238">
    <property type="protein sequence ID" value="JAT42698.1"/>
    <property type="molecule type" value="Transcribed_RNA"/>
</dbReference>
<gene>
    <name evidence="4" type="primary">pds5b-b_4</name>
    <name evidence="4" type="ORF">g.21142</name>
</gene>
<name>A0A1D1XJW7_9ARAE</name>
<dbReference type="AlphaFoldDB" id="A0A1D1XJW7"/>
<dbReference type="GO" id="GO:0005634">
    <property type="term" value="C:nucleus"/>
    <property type="evidence" value="ECO:0007669"/>
    <property type="project" value="InterPro"/>
</dbReference>